<dbReference type="GO" id="GO:0003700">
    <property type="term" value="F:DNA-binding transcription factor activity"/>
    <property type="evidence" value="ECO:0007669"/>
    <property type="project" value="TreeGrafter"/>
</dbReference>
<dbReference type="InterPro" id="IPR010982">
    <property type="entry name" value="Lambda_DNA-bd_dom_sf"/>
</dbReference>
<keyword evidence="4" id="KW-0804">Transcription</keyword>
<accession>A0A0H5M1S4</accession>
<evidence type="ECO:0000256" key="2">
    <source>
        <dbReference type="ARBA" id="ARBA00023015"/>
    </source>
</evidence>
<dbReference type="CDD" id="cd06267">
    <property type="entry name" value="PBP1_LacI_sugar_binding-like"/>
    <property type="match status" value="1"/>
</dbReference>
<evidence type="ECO:0000259" key="5">
    <source>
        <dbReference type="PROSITE" id="PS50932"/>
    </source>
</evidence>
<dbReference type="Pfam" id="PF00356">
    <property type="entry name" value="LacI"/>
    <property type="match status" value="1"/>
</dbReference>
<protein>
    <submittedName>
        <fullName evidence="6">Transcriptional repressor RbsR</fullName>
    </submittedName>
</protein>
<evidence type="ECO:0000256" key="3">
    <source>
        <dbReference type="ARBA" id="ARBA00023125"/>
    </source>
</evidence>
<dbReference type="Gene3D" id="1.10.260.40">
    <property type="entry name" value="lambda repressor-like DNA-binding domains"/>
    <property type="match status" value="1"/>
</dbReference>
<dbReference type="PANTHER" id="PTHR30146:SF148">
    <property type="entry name" value="HTH-TYPE TRANSCRIPTIONAL REPRESSOR PURR-RELATED"/>
    <property type="match status" value="1"/>
</dbReference>
<reference evidence="7" key="1">
    <citation type="submission" date="2015-03" db="EMBL/GenBank/DDBJ databases">
        <authorList>
            <consortium name="Pathogen Informatics"/>
        </authorList>
    </citation>
    <scope>NUCLEOTIDE SEQUENCE [LARGE SCALE GENOMIC DNA]</scope>
    <source>
        <strain evidence="7">R148</strain>
    </source>
</reference>
<dbReference type="EMBL" id="CWJI01000030">
    <property type="protein sequence ID" value="CRY57260.1"/>
    <property type="molecule type" value="Genomic_DNA"/>
</dbReference>
<dbReference type="InterPro" id="IPR046335">
    <property type="entry name" value="LacI/GalR-like_sensor"/>
</dbReference>
<dbReference type="PANTHER" id="PTHR30146">
    <property type="entry name" value="LACI-RELATED TRANSCRIPTIONAL REPRESSOR"/>
    <property type="match status" value="1"/>
</dbReference>
<keyword evidence="1" id="KW-0678">Repressor</keyword>
<dbReference type="CDD" id="cd01392">
    <property type="entry name" value="HTH_LacI"/>
    <property type="match status" value="1"/>
</dbReference>
<keyword evidence="3" id="KW-0238">DNA-binding</keyword>
<dbReference type="AlphaFoldDB" id="A0A0H5M1S4"/>
<dbReference type="SMART" id="SM00354">
    <property type="entry name" value="HTH_LACI"/>
    <property type="match status" value="1"/>
</dbReference>
<keyword evidence="2" id="KW-0805">Transcription regulation</keyword>
<evidence type="ECO:0000313" key="7">
    <source>
        <dbReference type="Proteomes" id="UP000043316"/>
    </source>
</evidence>
<dbReference type="Pfam" id="PF13377">
    <property type="entry name" value="Peripla_BP_3"/>
    <property type="match status" value="1"/>
</dbReference>
<evidence type="ECO:0000313" key="6">
    <source>
        <dbReference type="EMBL" id="CRY57260.1"/>
    </source>
</evidence>
<name>A0A0H5M1S4_YERIN</name>
<proteinExistence type="predicted"/>
<feature type="domain" description="HTH lacI-type" evidence="5">
    <location>
        <begin position="2"/>
        <end position="56"/>
    </location>
</feature>
<dbReference type="GO" id="GO:0000976">
    <property type="term" value="F:transcription cis-regulatory region binding"/>
    <property type="evidence" value="ECO:0007669"/>
    <property type="project" value="TreeGrafter"/>
</dbReference>
<dbReference type="InterPro" id="IPR028082">
    <property type="entry name" value="Peripla_BP_I"/>
</dbReference>
<dbReference type="Gene3D" id="3.40.50.2300">
    <property type="match status" value="2"/>
</dbReference>
<dbReference type="InterPro" id="IPR000843">
    <property type="entry name" value="HTH_LacI"/>
</dbReference>
<evidence type="ECO:0000256" key="4">
    <source>
        <dbReference type="ARBA" id="ARBA00023163"/>
    </source>
</evidence>
<sequence>MANIIDIAKKTGLSASTVSRTLTRPEKVAAATRERVMKAIDELGYEANIFARNLRQGGSQIIGLVVSDILNTFHGTIVKAVEDAAYKAGYTLIVGSTDEDSLREEQLMTQLRSHMLQGLIITPTHNTRDNLQRFTNIPVVEIDRTSGHVGSDTVLLNNMLGVEMAAQHLLALKHSRIAYIGGSTQTITFAERLAGFRQACPEQATRDVIEIPATTSLFADACEQTHLLMSKPIAQPPTAIIAANNDIAAGVVHAIYQRNIKMPDEVSVVAFDDPDWASFFPCPLTTIRQPVYEMGKHAAELLIERLRGNISGPALSERFDPQLIVRASTTRAD</sequence>
<dbReference type="PROSITE" id="PS50932">
    <property type="entry name" value="HTH_LACI_2"/>
    <property type="match status" value="1"/>
</dbReference>
<organism evidence="6 7">
    <name type="scientific">Yersinia intermedia</name>
    <dbReference type="NCBI Taxonomy" id="631"/>
    <lineage>
        <taxon>Bacteria</taxon>
        <taxon>Pseudomonadati</taxon>
        <taxon>Pseudomonadota</taxon>
        <taxon>Gammaproteobacteria</taxon>
        <taxon>Enterobacterales</taxon>
        <taxon>Yersiniaceae</taxon>
        <taxon>Yersinia</taxon>
    </lineage>
</organism>
<evidence type="ECO:0000256" key="1">
    <source>
        <dbReference type="ARBA" id="ARBA00022491"/>
    </source>
</evidence>
<dbReference type="SUPFAM" id="SSF47413">
    <property type="entry name" value="lambda repressor-like DNA-binding domains"/>
    <property type="match status" value="1"/>
</dbReference>
<dbReference type="RefSeq" id="WP_053010503.1">
    <property type="nucleotide sequence ID" value="NZ_CWJI01000030.1"/>
</dbReference>
<dbReference type="SUPFAM" id="SSF53822">
    <property type="entry name" value="Periplasmic binding protein-like I"/>
    <property type="match status" value="1"/>
</dbReference>
<dbReference type="Proteomes" id="UP000043316">
    <property type="component" value="Unassembled WGS sequence"/>
</dbReference>
<gene>
    <name evidence="6" type="primary">rbsR_3</name>
    <name evidence="6" type="ORF">ERS008476_04315</name>
</gene>